<feature type="transmembrane region" description="Helical" evidence="1">
    <location>
        <begin position="192"/>
        <end position="213"/>
    </location>
</feature>
<feature type="transmembrane region" description="Helical" evidence="1">
    <location>
        <begin position="95"/>
        <end position="115"/>
    </location>
</feature>
<reference evidence="2 3" key="1">
    <citation type="submission" date="2016-12" db="EMBL/GenBank/DDBJ databases">
        <title>Candidatus Reconcilibacillus cellulovorans genome.</title>
        <authorList>
            <person name="Kolinko S."/>
            <person name="Wu Y.-W."/>
            <person name="Tachea F."/>
            <person name="Denzel E."/>
            <person name="Hiras J."/>
            <person name="Baecker N."/>
            <person name="Chan L.J."/>
            <person name="Eichorst S.A."/>
            <person name="Frey D."/>
            <person name="Adams P.D."/>
            <person name="Pray T."/>
            <person name="Tanjore D."/>
            <person name="Petzold C.J."/>
            <person name="Gladden J.M."/>
            <person name="Simmons B.A."/>
            <person name="Singer S.W."/>
        </authorList>
    </citation>
    <scope>NUCLEOTIDE SEQUENCE [LARGE SCALE GENOMIC DNA]</scope>
    <source>
        <strain evidence="2">JTherm</strain>
    </source>
</reference>
<feature type="transmembrane region" description="Helical" evidence="1">
    <location>
        <begin position="150"/>
        <end position="171"/>
    </location>
</feature>
<dbReference type="AlphaFoldDB" id="A0A2A6E1T3"/>
<keyword evidence="1" id="KW-0472">Membrane</keyword>
<feature type="transmembrane region" description="Helical" evidence="1">
    <location>
        <begin position="21"/>
        <end position="45"/>
    </location>
</feature>
<evidence type="ECO:0000313" key="3">
    <source>
        <dbReference type="Proteomes" id="UP000243688"/>
    </source>
</evidence>
<dbReference type="NCBIfam" id="TIGR02831">
    <property type="entry name" value="spo_II_M"/>
    <property type="match status" value="1"/>
</dbReference>
<organism evidence="2 3">
    <name type="scientific">Candidatus Reconcilbacillus cellulovorans</name>
    <dbReference type="NCBI Taxonomy" id="1906605"/>
    <lineage>
        <taxon>Bacteria</taxon>
        <taxon>Bacillati</taxon>
        <taxon>Bacillota</taxon>
        <taxon>Bacilli</taxon>
        <taxon>Bacillales</taxon>
        <taxon>Paenibacillaceae</taxon>
        <taxon>Candidatus Reconcilbacillus</taxon>
    </lineage>
</organism>
<dbReference type="EMBL" id="MOXJ01000008">
    <property type="protein sequence ID" value="PDO10892.1"/>
    <property type="molecule type" value="Genomic_DNA"/>
</dbReference>
<keyword evidence="1" id="KW-0812">Transmembrane</keyword>
<dbReference type="InterPro" id="IPR002798">
    <property type="entry name" value="SpoIIM-like"/>
</dbReference>
<evidence type="ECO:0000256" key="1">
    <source>
        <dbReference type="SAM" id="Phobius"/>
    </source>
</evidence>
<accession>A0A2A6E1T3</accession>
<keyword evidence="1" id="KW-1133">Transmembrane helix</keyword>
<feature type="transmembrane region" description="Helical" evidence="1">
    <location>
        <begin position="122"/>
        <end position="144"/>
    </location>
</feature>
<protein>
    <submittedName>
        <fullName evidence="2">Stage II sporulation protein M</fullName>
    </submittedName>
</protein>
<evidence type="ECO:0000313" key="2">
    <source>
        <dbReference type="EMBL" id="PDO10892.1"/>
    </source>
</evidence>
<dbReference type="Pfam" id="PF01944">
    <property type="entry name" value="SpoIIM"/>
    <property type="match status" value="1"/>
</dbReference>
<sequence length="232" mass="24077">MSAFRHKLLLRGMLKKGLRVLAAKSVGPTVFALVLFSVGTLFGALGAASLPAGEREAAFQQISTALVSYASTDTADRGGSVREELADAFLAHWKWIGVIALAGLSVVGLPVAWFVVFLKGALLGFTIVCLVSRGTADGWAALAAVAPQQLIASTAVVLTCAASTAFAASVIRRRFSGEAIEGRRLARRTARYAAVVTALTALVFVAAAVETFVSPALAERALSIAGRLGTMD</sequence>
<name>A0A2A6E1T3_9BACL</name>
<dbReference type="PIRSF" id="PIRSF038973">
    <property type="entry name" value="SpoIIM"/>
    <property type="match status" value="1"/>
</dbReference>
<comment type="caution">
    <text evidence="2">The sequence shown here is derived from an EMBL/GenBank/DDBJ whole genome shotgun (WGS) entry which is preliminary data.</text>
</comment>
<gene>
    <name evidence="2" type="ORF">BLM47_05170</name>
</gene>
<proteinExistence type="predicted"/>
<dbReference type="InterPro" id="IPR014196">
    <property type="entry name" value="SpoIIM"/>
</dbReference>
<dbReference type="Proteomes" id="UP000243688">
    <property type="component" value="Unassembled WGS sequence"/>
</dbReference>